<evidence type="ECO:0000256" key="4">
    <source>
        <dbReference type="ARBA" id="ARBA00023002"/>
    </source>
</evidence>
<proteinExistence type="predicted"/>
<dbReference type="Proteomes" id="UP000179179">
    <property type="component" value="Unassembled WGS sequence"/>
</dbReference>
<accession>A0A1F8ADP2</accession>
<keyword evidence="3" id="KW-0274">FAD</keyword>
<comment type="cofactor">
    <cofactor evidence="1">
        <name>FAD</name>
        <dbReference type="ChEBI" id="CHEBI:57692"/>
    </cofactor>
</comment>
<dbReference type="InterPro" id="IPR027477">
    <property type="entry name" value="Succ_DH/fumarate_Rdtase_cat_sf"/>
</dbReference>
<gene>
    <name evidence="6" type="ORF">ABOM_001688</name>
</gene>
<feature type="domain" description="FAD-dependent oxidoreductase 2 FAD-binding" evidence="5">
    <location>
        <begin position="7"/>
        <end position="85"/>
    </location>
</feature>
<dbReference type="Gene3D" id="3.50.50.60">
    <property type="entry name" value="FAD/NAD(P)-binding domain"/>
    <property type="match status" value="1"/>
</dbReference>
<evidence type="ECO:0000313" key="6">
    <source>
        <dbReference type="EMBL" id="OGM49529.1"/>
    </source>
</evidence>
<protein>
    <submittedName>
        <fullName evidence="6">Extracellular 3-ketosteroid 1-dehydrogenase</fullName>
    </submittedName>
</protein>
<keyword evidence="4" id="KW-0560">Oxidoreductase</keyword>
<dbReference type="STRING" id="109264.A0A1F8ADP2"/>
<keyword evidence="7" id="KW-1185">Reference proteome</keyword>
<dbReference type="Gene3D" id="3.90.700.10">
    <property type="entry name" value="Succinate dehydrogenase/fumarate reductase flavoprotein, catalytic domain"/>
    <property type="match status" value="1"/>
</dbReference>
<dbReference type="InterPro" id="IPR036188">
    <property type="entry name" value="FAD/NAD-bd_sf"/>
</dbReference>
<dbReference type="PANTHER" id="PTHR43400:SF7">
    <property type="entry name" value="FAD-DEPENDENT OXIDOREDUCTASE 2 FAD BINDING DOMAIN-CONTAINING PROTEIN"/>
    <property type="match status" value="1"/>
</dbReference>
<evidence type="ECO:0000256" key="1">
    <source>
        <dbReference type="ARBA" id="ARBA00001974"/>
    </source>
</evidence>
<dbReference type="GeneID" id="34445078"/>
<dbReference type="Pfam" id="PF00890">
    <property type="entry name" value="FAD_binding_2"/>
    <property type="match status" value="2"/>
</dbReference>
<dbReference type="SUPFAM" id="SSF51905">
    <property type="entry name" value="FAD/NAD(P)-binding domain"/>
    <property type="match status" value="1"/>
</dbReference>
<evidence type="ECO:0000259" key="5">
    <source>
        <dbReference type="Pfam" id="PF00890"/>
    </source>
</evidence>
<keyword evidence="2" id="KW-0285">Flavoprotein</keyword>
<sequence length="494" mass="53035">MQTISVDVLVCGGGMSGMACAAFAAESGAKVLVVEKQAVVGGSSNYSAGMFWAPKNYKSLRSWVPAGDPELQAAWMKDYLPAVQWMRENGIPTAKRFDGIMTIGIGFPIKIPQLHQHHQQRIQNNNTGSEIFTNTAVVKLFQEQPGVPGSRVVGAIIRRDPVDGAGAVYYEVKAQHIVLATGGFQGNTELTSMHLGQGGDNIFVRSNRGSVGDGLTLATAVGAGTSRGMNTYYGHLLAAPLRAEEVDPKDFLPLAQYQSKYCLLINESGRRFADETTGDEVVNQYLAKQEKRRGFLLFNDRTRRQHCVSAPFPNAGEIDRLEKAREHGCNVASTPSLEGLAEILNQWGVDGPQALRTIEQYDRIIRLGDKTSTLDAPVGKAGKPPVPLVEGEGPFFVMEVQPSITFTYGGVLIDTKGRALTPDKTPIPGLLIAGVDSGGFSNLGYAGGLALAFVTGLWAARTIATELKLPGPQLPAADLRDEVSDEEPVIASRL</sequence>
<dbReference type="OrthoDB" id="7777654at2759"/>
<name>A0A1F8ADP2_9EURO</name>
<dbReference type="InterPro" id="IPR050315">
    <property type="entry name" value="FAD-oxidoreductase_2"/>
</dbReference>
<dbReference type="GO" id="GO:0008202">
    <property type="term" value="P:steroid metabolic process"/>
    <property type="evidence" value="ECO:0007669"/>
    <property type="project" value="UniProtKB-ARBA"/>
</dbReference>
<reference evidence="6 7" key="1">
    <citation type="journal article" date="2016" name="Genome Biol. Evol.">
        <title>Draft genome sequence of an aflatoxigenic Aspergillus species, A. bombycis.</title>
        <authorList>
            <person name="Moore G.G."/>
            <person name="Mack B.M."/>
            <person name="Beltz S.B."/>
            <person name="Gilbert M.K."/>
        </authorList>
    </citation>
    <scope>NUCLEOTIDE SEQUENCE [LARGE SCALE GENOMIC DNA]</scope>
    <source>
        <strain evidence="7">NRRL 26010</strain>
    </source>
</reference>
<organism evidence="6 7">
    <name type="scientific">Aspergillus bombycis</name>
    <dbReference type="NCBI Taxonomy" id="109264"/>
    <lineage>
        <taxon>Eukaryota</taxon>
        <taxon>Fungi</taxon>
        <taxon>Dikarya</taxon>
        <taxon>Ascomycota</taxon>
        <taxon>Pezizomycotina</taxon>
        <taxon>Eurotiomycetes</taxon>
        <taxon>Eurotiomycetidae</taxon>
        <taxon>Eurotiales</taxon>
        <taxon>Aspergillaceae</taxon>
        <taxon>Aspergillus</taxon>
    </lineage>
</organism>
<dbReference type="EMBL" id="LYCR01000008">
    <property type="protein sequence ID" value="OGM49529.1"/>
    <property type="molecule type" value="Genomic_DNA"/>
</dbReference>
<dbReference type="InterPro" id="IPR003953">
    <property type="entry name" value="FAD-dep_OxRdtase_2_FAD-bd"/>
</dbReference>
<dbReference type="RefSeq" id="XP_022393246.1">
    <property type="nucleotide sequence ID" value="XM_022528818.1"/>
</dbReference>
<dbReference type="PANTHER" id="PTHR43400">
    <property type="entry name" value="FUMARATE REDUCTASE"/>
    <property type="match status" value="1"/>
</dbReference>
<feature type="domain" description="FAD-dependent oxidoreductase 2 FAD-binding" evidence="5">
    <location>
        <begin position="126"/>
        <end position="441"/>
    </location>
</feature>
<dbReference type="SUPFAM" id="SSF56425">
    <property type="entry name" value="Succinate dehydrogenase/fumarate reductase flavoprotein, catalytic domain"/>
    <property type="match status" value="1"/>
</dbReference>
<dbReference type="GO" id="GO:0016491">
    <property type="term" value="F:oxidoreductase activity"/>
    <property type="evidence" value="ECO:0007669"/>
    <property type="project" value="UniProtKB-KW"/>
</dbReference>
<dbReference type="AlphaFoldDB" id="A0A1F8ADP2"/>
<evidence type="ECO:0000313" key="7">
    <source>
        <dbReference type="Proteomes" id="UP000179179"/>
    </source>
</evidence>
<evidence type="ECO:0000256" key="2">
    <source>
        <dbReference type="ARBA" id="ARBA00022630"/>
    </source>
</evidence>
<evidence type="ECO:0000256" key="3">
    <source>
        <dbReference type="ARBA" id="ARBA00022827"/>
    </source>
</evidence>
<comment type="caution">
    <text evidence="6">The sequence shown here is derived from an EMBL/GenBank/DDBJ whole genome shotgun (WGS) entry which is preliminary data.</text>
</comment>